<evidence type="ECO:0000256" key="2">
    <source>
        <dbReference type="ARBA" id="ARBA00022801"/>
    </source>
</evidence>
<dbReference type="Pfam" id="PF03061">
    <property type="entry name" value="4HBT"/>
    <property type="match status" value="1"/>
</dbReference>
<dbReference type="AlphaFoldDB" id="A0A0B1ZPG2"/>
<dbReference type="InterPro" id="IPR039298">
    <property type="entry name" value="ACOT13"/>
</dbReference>
<reference evidence="4 5" key="1">
    <citation type="submission" date="2014-10" db="EMBL/GenBank/DDBJ databases">
        <title>Genome sequence of Novosphingobium malaysiense MUSC 273(T).</title>
        <authorList>
            <person name="Lee L.-H."/>
        </authorList>
    </citation>
    <scope>NUCLEOTIDE SEQUENCE [LARGE SCALE GENOMIC DNA]</scope>
    <source>
        <strain evidence="4 5">MUSC 273</strain>
    </source>
</reference>
<evidence type="ECO:0000313" key="4">
    <source>
        <dbReference type="EMBL" id="KHK91164.1"/>
    </source>
</evidence>
<dbReference type="OrthoDB" id="5741080at2"/>
<dbReference type="InterPro" id="IPR006683">
    <property type="entry name" value="Thioestr_dom"/>
</dbReference>
<dbReference type="GO" id="GO:0047617">
    <property type="term" value="F:fatty acyl-CoA hydrolase activity"/>
    <property type="evidence" value="ECO:0007669"/>
    <property type="project" value="InterPro"/>
</dbReference>
<comment type="similarity">
    <text evidence="1">Belongs to the thioesterase PaaI family.</text>
</comment>
<dbReference type="Gene3D" id="3.10.129.10">
    <property type="entry name" value="Hotdog Thioesterase"/>
    <property type="match status" value="1"/>
</dbReference>
<protein>
    <submittedName>
        <fullName evidence="4">Thioesterase</fullName>
    </submittedName>
</protein>
<evidence type="ECO:0000256" key="1">
    <source>
        <dbReference type="ARBA" id="ARBA00008324"/>
    </source>
</evidence>
<evidence type="ECO:0000259" key="3">
    <source>
        <dbReference type="Pfam" id="PF03061"/>
    </source>
</evidence>
<dbReference type="SUPFAM" id="SSF54637">
    <property type="entry name" value="Thioesterase/thiol ester dehydrase-isomerase"/>
    <property type="match status" value="1"/>
</dbReference>
<proteinExistence type="inferred from homology"/>
<dbReference type="InterPro" id="IPR029069">
    <property type="entry name" value="HotDog_dom_sf"/>
</dbReference>
<dbReference type="EMBL" id="JTDI01000003">
    <property type="protein sequence ID" value="KHK91164.1"/>
    <property type="molecule type" value="Genomic_DNA"/>
</dbReference>
<keyword evidence="2" id="KW-0378">Hydrolase</keyword>
<evidence type="ECO:0000313" key="5">
    <source>
        <dbReference type="Proteomes" id="UP000031057"/>
    </source>
</evidence>
<dbReference type="Proteomes" id="UP000031057">
    <property type="component" value="Unassembled WGS sequence"/>
</dbReference>
<name>A0A0B1ZPG2_9SPHN</name>
<dbReference type="CDD" id="cd03443">
    <property type="entry name" value="PaaI_thioesterase"/>
    <property type="match status" value="1"/>
</dbReference>
<feature type="domain" description="Thioesterase" evidence="3">
    <location>
        <begin position="64"/>
        <end position="138"/>
    </location>
</feature>
<dbReference type="PANTHER" id="PTHR21660:SF1">
    <property type="entry name" value="ACYL-COENZYME A THIOESTERASE 13"/>
    <property type="match status" value="1"/>
</dbReference>
<accession>A0A0B1ZPG2</accession>
<organism evidence="4 5">
    <name type="scientific">Novosphingobium malaysiense</name>
    <dbReference type="NCBI Taxonomy" id="1348853"/>
    <lineage>
        <taxon>Bacteria</taxon>
        <taxon>Pseudomonadati</taxon>
        <taxon>Pseudomonadota</taxon>
        <taxon>Alphaproteobacteria</taxon>
        <taxon>Sphingomonadales</taxon>
        <taxon>Sphingomonadaceae</taxon>
        <taxon>Novosphingobium</taxon>
    </lineage>
</organism>
<sequence>MKPTGEFIHVPDPENPGWHTWRVNDDARFNTYALGRMIIRPEGERGARLRLLDVETRHSNLLSNVHGGVTLALIDVAMFAAIYTVLGADAAGSVTLDLHNQFVGAGRIGEPLDVVSEVVKETRRLVFLRGTVEQDDHLVANFIGTLRKPSVR</sequence>
<comment type="caution">
    <text evidence="4">The sequence shown here is derived from an EMBL/GenBank/DDBJ whole genome shotgun (WGS) entry which is preliminary data.</text>
</comment>
<keyword evidence="5" id="KW-1185">Reference proteome</keyword>
<gene>
    <name evidence="4" type="ORF">LK12_09640</name>
</gene>
<dbReference type="PANTHER" id="PTHR21660">
    <property type="entry name" value="THIOESTERASE SUPERFAMILY MEMBER-RELATED"/>
    <property type="match status" value="1"/>
</dbReference>
<dbReference type="STRING" id="1348853.LK12_09640"/>
<dbReference type="RefSeq" id="WP_039282752.1">
    <property type="nucleotide sequence ID" value="NZ_JTDI01000003.1"/>
</dbReference>